<keyword evidence="4" id="KW-0808">Transferase</keyword>
<feature type="domain" description="PTS EIIA type-1" evidence="7">
    <location>
        <begin position="30"/>
        <end position="134"/>
    </location>
</feature>
<evidence type="ECO:0000256" key="6">
    <source>
        <dbReference type="ARBA" id="ARBA00022777"/>
    </source>
</evidence>
<keyword evidence="5" id="KW-0598">Phosphotransferase system</keyword>
<sequence>MFHFLKKKDLKHMLGAPAAGRAVSIKEVNDPTFAEEILGKGVAVIPSEGKIYAPADGEIGMVFDTLHAVSLTTEYGAEVLIHVGLDTVKMKGEGFEGHVKAGDKVKKGDLLLTVDLEKVKAAGYDIITPMLICNTGDYASVEAMADKQVAAGDDVLSVVEK</sequence>
<dbReference type="InterPro" id="IPR011055">
    <property type="entry name" value="Dup_hybrid_motif"/>
</dbReference>
<dbReference type="Proteomes" id="UP000261111">
    <property type="component" value="Unassembled WGS sequence"/>
</dbReference>
<dbReference type="PROSITE" id="PS00371">
    <property type="entry name" value="PTS_EIIA_TYPE_1_HIS"/>
    <property type="match status" value="1"/>
</dbReference>
<dbReference type="InterPro" id="IPR001127">
    <property type="entry name" value="PTS_EIIA_1_perm"/>
</dbReference>
<dbReference type="PROSITE" id="PS51093">
    <property type="entry name" value="PTS_EIIA_TYPE_1"/>
    <property type="match status" value="1"/>
</dbReference>
<dbReference type="FunFam" id="2.70.70.10:FF:000001">
    <property type="entry name" value="PTS system glucose-specific IIA component"/>
    <property type="match status" value="1"/>
</dbReference>
<dbReference type="SUPFAM" id="SSF51261">
    <property type="entry name" value="Duplicated hybrid motif"/>
    <property type="match status" value="1"/>
</dbReference>
<proteinExistence type="predicted"/>
<dbReference type="Gene3D" id="2.70.70.10">
    <property type="entry name" value="Glucose Permease (Domain IIA)"/>
    <property type="match status" value="1"/>
</dbReference>
<dbReference type="RefSeq" id="WP_025656151.1">
    <property type="nucleotide sequence ID" value="NZ_QVIA01000020.1"/>
</dbReference>
<keyword evidence="2" id="KW-0813">Transport</keyword>
<evidence type="ECO:0000256" key="2">
    <source>
        <dbReference type="ARBA" id="ARBA00022448"/>
    </source>
</evidence>
<accession>A0A3E2WMJ6</accession>
<evidence type="ECO:0000313" key="8">
    <source>
        <dbReference type="EMBL" id="RGC28296.1"/>
    </source>
</evidence>
<reference evidence="8 9" key="1">
    <citation type="submission" date="2018-08" db="EMBL/GenBank/DDBJ databases">
        <title>A genome reference for cultivated species of the human gut microbiota.</title>
        <authorList>
            <person name="Zou Y."/>
            <person name="Xue W."/>
            <person name="Luo G."/>
        </authorList>
    </citation>
    <scope>NUCLEOTIDE SEQUENCE [LARGE SCALE GENOMIC DNA]</scope>
    <source>
        <strain evidence="8 9">AF19-21</strain>
    </source>
</reference>
<comment type="caution">
    <text evidence="8">The sequence shown here is derived from an EMBL/GenBank/DDBJ whole genome shotgun (WGS) entry which is preliminary data.</text>
</comment>
<dbReference type="InterPro" id="IPR050890">
    <property type="entry name" value="PTS_EIIA_component"/>
</dbReference>
<dbReference type="GO" id="GO:0005737">
    <property type="term" value="C:cytoplasm"/>
    <property type="evidence" value="ECO:0007669"/>
    <property type="project" value="UniProtKB-SubCell"/>
</dbReference>
<name>A0A3E2WMJ6_9FIRM</name>
<dbReference type="PANTHER" id="PTHR45008:SF1">
    <property type="entry name" value="PTS SYSTEM GLUCOSE-SPECIFIC EIIA COMPONENT"/>
    <property type="match status" value="1"/>
</dbReference>
<dbReference type="EMBL" id="QVIA01000020">
    <property type="protein sequence ID" value="RGC28296.1"/>
    <property type="molecule type" value="Genomic_DNA"/>
</dbReference>
<comment type="subcellular location">
    <subcellularLocation>
        <location evidence="1">Cytoplasm</location>
    </subcellularLocation>
</comment>
<dbReference type="GeneID" id="93335604"/>
<evidence type="ECO:0000256" key="1">
    <source>
        <dbReference type="ARBA" id="ARBA00004496"/>
    </source>
</evidence>
<dbReference type="NCBIfam" id="TIGR00830">
    <property type="entry name" value="PTBA"/>
    <property type="match status" value="1"/>
</dbReference>
<organism evidence="8 9">
    <name type="scientific">Hungatella hathewayi</name>
    <dbReference type="NCBI Taxonomy" id="154046"/>
    <lineage>
        <taxon>Bacteria</taxon>
        <taxon>Bacillati</taxon>
        <taxon>Bacillota</taxon>
        <taxon>Clostridia</taxon>
        <taxon>Lachnospirales</taxon>
        <taxon>Lachnospiraceae</taxon>
        <taxon>Hungatella</taxon>
    </lineage>
</organism>
<dbReference type="Pfam" id="PF00358">
    <property type="entry name" value="PTS_EIIA_1"/>
    <property type="match status" value="1"/>
</dbReference>
<evidence type="ECO:0000313" key="9">
    <source>
        <dbReference type="Proteomes" id="UP000261111"/>
    </source>
</evidence>
<evidence type="ECO:0000256" key="4">
    <source>
        <dbReference type="ARBA" id="ARBA00022679"/>
    </source>
</evidence>
<dbReference type="AlphaFoldDB" id="A0A3E2WMJ6"/>
<keyword evidence="3 8" id="KW-0762">Sugar transport</keyword>
<dbReference type="PANTHER" id="PTHR45008">
    <property type="entry name" value="PTS SYSTEM GLUCOSE-SPECIFIC EIIA COMPONENT"/>
    <property type="match status" value="1"/>
</dbReference>
<gene>
    <name evidence="8" type="ORF">DWX41_16340</name>
</gene>
<keyword evidence="6" id="KW-0418">Kinase</keyword>
<dbReference type="GO" id="GO:0016301">
    <property type="term" value="F:kinase activity"/>
    <property type="evidence" value="ECO:0007669"/>
    <property type="project" value="UniProtKB-KW"/>
</dbReference>
<dbReference type="GO" id="GO:0009401">
    <property type="term" value="P:phosphoenolpyruvate-dependent sugar phosphotransferase system"/>
    <property type="evidence" value="ECO:0007669"/>
    <property type="project" value="UniProtKB-KW"/>
</dbReference>
<evidence type="ECO:0000256" key="3">
    <source>
        <dbReference type="ARBA" id="ARBA00022597"/>
    </source>
</evidence>
<protein>
    <submittedName>
        <fullName evidence="8">PTS glucose transporter subunit IIA</fullName>
    </submittedName>
</protein>
<evidence type="ECO:0000256" key="5">
    <source>
        <dbReference type="ARBA" id="ARBA00022683"/>
    </source>
</evidence>
<evidence type="ECO:0000259" key="7">
    <source>
        <dbReference type="PROSITE" id="PS51093"/>
    </source>
</evidence>